<feature type="compositionally biased region" description="Low complexity" evidence="1">
    <location>
        <begin position="52"/>
        <end position="90"/>
    </location>
</feature>
<feature type="region of interest" description="Disordered" evidence="1">
    <location>
        <begin position="42"/>
        <end position="105"/>
    </location>
</feature>
<evidence type="ECO:0000256" key="1">
    <source>
        <dbReference type="SAM" id="MobiDB-lite"/>
    </source>
</evidence>
<keyword evidence="4" id="KW-1185">Reference proteome</keyword>
<dbReference type="InterPro" id="IPR025202">
    <property type="entry name" value="PLD-like_dom"/>
</dbReference>
<dbReference type="Pfam" id="PF13091">
    <property type="entry name" value="PLDc_2"/>
    <property type="match status" value="1"/>
</dbReference>
<proteinExistence type="predicted"/>
<name>A0A2T4BB12_9HYPO</name>
<dbReference type="CDD" id="cd00138">
    <property type="entry name" value="PLDc_SF"/>
    <property type="match status" value="1"/>
</dbReference>
<dbReference type="EMBL" id="KZ680213">
    <property type="protein sequence ID" value="PTB66478.1"/>
    <property type="molecule type" value="Genomic_DNA"/>
</dbReference>
<organism evidence="3 4">
    <name type="scientific">Trichoderma citrinoviride</name>
    <dbReference type="NCBI Taxonomy" id="58853"/>
    <lineage>
        <taxon>Eukaryota</taxon>
        <taxon>Fungi</taxon>
        <taxon>Dikarya</taxon>
        <taxon>Ascomycota</taxon>
        <taxon>Pezizomycotina</taxon>
        <taxon>Sordariomycetes</taxon>
        <taxon>Hypocreomycetidae</taxon>
        <taxon>Hypocreales</taxon>
        <taxon>Hypocreaceae</taxon>
        <taxon>Trichoderma</taxon>
    </lineage>
</organism>
<reference evidence="4" key="1">
    <citation type="submission" date="2016-07" db="EMBL/GenBank/DDBJ databases">
        <title>Multiple horizontal gene transfer events from other fungi enriched the ability of initially mycotrophic Trichoderma (Ascomycota) to feed on dead plant biomass.</title>
        <authorList>
            <consortium name="DOE Joint Genome Institute"/>
            <person name="Atanasova L."/>
            <person name="Chenthamara K."/>
            <person name="Zhang J."/>
            <person name="Grujic M."/>
            <person name="Henrissat B."/>
            <person name="Kuo A."/>
            <person name="Aerts A."/>
            <person name="Salamov A."/>
            <person name="Lipzen A."/>
            <person name="Labutti K."/>
            <person name="Barry K."/>
            <person name="Miao Y."/>
            <person name="Rahimi M.J."/>
            <person name="Shen Q."/>
            <person name="Grigoriev I.V."/>
            <person name="Kubicek C.P."/>
            <person name="Druzhinina I.S."/>
        </authorList>
    </citation>
    <scope>NUCLEOTIDE SEQUENCE [LARGE SCALE GENOMIC DNA]</scope>
    <source>
        <strain evidence="4">TUCIM 6016</strain>
    </source>
</reference>
<sequence>MVSDHVLRLCQSPNTVSSLLAKNPSQSPGQIAKDLYGIYEKDLHRRPPSPPSSSASASASASASSRSSSDQNTTTNNNNNNNNNNDTANNGRPSPATTTTTTTRQTRDLDLAYKCGRWGPTTPSPLFLQAFADALRCLDADPLAGVVSPPLMGTHGTVPLTVIAPLVDVIRHVSNVIARAEKEVFFITCTWSPSVAQRLNEAWLSLIRNAARHVFIQTPDLNAAPLLPALADALRRGVEVTYYVCFGYNDAGEVIPGQGGTNEQAARSLLSLLPEDGPERKLLHIYDYVAKDQDRPIHQCFKARCCHVKLLIADGQVGVQGSGNQDTQSWFHSQEINVMVDSADICAKWREGIERNQNTKLFGRVAGDGVWRDEGGKPGDGYMGDPGSVEGLIKGVWGMYKKMERAGVVGYNRMAEYTRQVLLHDQA</sequence>
<evidence type="ECO:0000259" key="2">
    <source>
        <dbReference type="Pfam" id="PF13091"/>
    </source>
</evidence>
<gene>
    <name evidence="3" type="ORF">BBK36DRAFT_20145</name>
</gene>
<feature type="domain" description="Phospholipase D-like" evidence="2">
    <location>
        <begin position="205"/>
        <end position="354"/>
    </location>
</feature>
<dbReference type="AlphaFoldDB" id="A0A2T4BB12"/>
<evidence type="ECO:0000313" key="3">
    <source>
        <dbReference type="EMBL" id="PTB66478.1"/>
    </source>
</evidence>
<dbReference type="Proteomes" id="UP000241546">
    <property type="component" value="Unassembled WGS sequence"/>
</dbReference>
<dbReference type="Gene3D" id="3.30.870.10">
    <property type="entry name" value="Endonuclease Chain A"/>
    <property type="match status" value="1"/>
</dbReference>
<dbReference type="SUPFAM" id="SSF56024">
    <property type="entry name" value="Phospholipase D/nuclease"/>
    <property type="match status" value="1"/>
</dbReference>
<dbReference type="GO" id="GO:0006793">
    <property type="term" value="P:phosphorus metabolic process"/>
    <property type="evidence" value="ECO:0007669"/>
    <property type="project" value="UniProtKB-ARBA"/>
</dbReference>
<dbReference type="GeneID" id="36606009"/>
<dbReference type="PANTHER" id="PTHR21248:SF22">
    <property type="entry name" value="PHOSPHOLIPASE D"/>
    <property type="match status" value="1"/>
</dbReference>
<dbReference type="OrthoDB" id="9997422at2759"/>
<evidence type="ECO:0000313" key="4">
    <source>
        <dbReference type="Proteomes" id="UP000241546"/>
    </source>
</evidence>
<accession>A0A2T4BB12</accession>
<protein>
    <recommendedName>
        <fullName evidence="2">Phospholipase D-like domain-containing protein</fullName>
    </recommendedName>
</protein>
<dbReference type="RefSeq" id="XP_024749798.1">
    <property type="nucleotide sequence ID" value="XM_024897891.1"/>
</dbReference>
<dbReference type="PANTHER" id="PTHR21248">
    <property type="entry name" value="CARDIOLIPIN SYNTHASE"/>
    <property type="match status" value="1"/>
</dbReference>